<comment type="caution">
    <text evidence="1">The sequence shown here is derived from an EMBL/GenBank/DDBJ whole genome shotgun (WGS) entry which is preliminary data.</text>
</comment>
<dbReference type="Proteomes" id="UP000276133">
    <property type="component" value="Unassembled WGS sequence"/>
</dbReference>
<evidence type="ECO:0000313" key="2">
    <source>
        <dbReference type="Proteomes" id="UP000276133"/>
    </source>
</evidence>
<feature type="non-terminal residue" evidence="1">
    <location>
        <position position="1"/>
    </location>
</feature>
<name>A0A3M7SPT2_BRAPC</name>
<accession>A0A3M7SPT2</accession>
<proteinExistence type="predicted"/>
<gene>
    <name evidence="1" type="ORF">BpHYR1_008960</name>
</gene>
<sequence>ERRRSFKNTGTRKNIFFLDRGFRDIYRKLDEVYSFKALIPTCKQLEQTINSDGNKDERQLTVEQTTKSRFVTKCRFIIEYVNGKLKRLKALDNIRNTQNVCAMINFFHQPCCPDGDKAVPVAKGMKRKAMKDKNELDFLLRNRFGTKFVKEIRLSELNDFPKLPLNVIMEKILFGTFQYKQCQSYYQDLVENADENSENSKIIDFEIASRHKRSY</sequence>
<keyword evidence="1" id="KW-0413">Isomerase</keyword>
<protein>
    <submittedName>
        <fullName evidence="1">Disulfide-isomerase a6</fullName>
    </submittedName>
</protein>
<dbReference type="OrthoDB" id="10046738at2759"/>
<dbReference type="EMBL" id="REGN01001014">
    <property type="protein sequence ID" value="RNA37620.1"/>
    <property type="molecule type" value="Genomic_DNA"/>
</dbReference>
<organism evidence="1 2">
    <name type="scientific">Brachionus plicatilis</name>
    <name type="common">Marine rotifer</name>
    <name type="synonym">Brachionus muelleri</name>
    <dbReference type="NCBI Taxonomy" id="10195"/>
    <lineage>
        <taxon>Eukaryota</taxon>
        <taxon>Metazoa</taxon>
        <taxon>Spiralia</taxon>
        <taxon>Gnathifera</taxon>
        <taxon>Rotifera</taxon>
        <taxon>Eurotatoria</taxon>
        <taxon>Monogononta</taxon>
        <taxon>Pseudotrocha</taxon>
        <taxon>Ploima</taxon>
        <taxon>Brachionidae</taxon>
        <taxon>Brachionus</taxon>
    </lineage>
</organism>
<feature type="non-terminal residue" evidence="1">
    <location>
        <position position="215"/>
    </location>
</feature>
<dbReference type="GO" id="GO:0016853">
    <property type="term" value="F:isomerase activity"/>
    <property type="evidence" value="ECO:0007669"/>
    <property type="project" value="UniProtKB-KW"/>
</dbReference>
<reference evidence="1 2" key="1">
    <citation type="journal article" date="2018" name="Sci. Rep.">
        <title>Genomic signatures of local adaptation to the degree of environmental predictability in rotifers.</title>
        <authorList>
            <person name="Franch-Gras L."/>
            <person name="Hahn C."/>
            <person name="Garcia-Roger E.M."/>
            <person name="Carmona M.J."/>
            <person name="Serra M."/>
            <person name="Gomez A."/>
        </authorList>
    </citation>
    <scope>NUCLEOTIDE SEQUENCE [LARGE SCALE GENOMIC DNA]</scope>
    <source>
        <strain evidence="1">HYR1</strain>
    </source>
</reference>
<keyword evidence="2" id="KW-1185">Reference proteome</keyword>
<dbReference type="AlphaFoldDB" id="A0A3M7SPT2"/>
<evidence type="ECO:0000313" key="1">
    <source>
        <dbReference type="EMBL" id="RNA37620.1"/>
    </source>
</evidence>